<dbReference type="SUPFAM" id="SSF53067">
    <property type="entry name" value="Actin-like ATPase domain"/>
    <property type="match status" value="1"/>
</dbReference>
<evidence type="ECO:0000256" key="6">
    <source>
        <dbReference type="ARBA" id="ARBA00022777"/>
    </source>
</evidence>
<keyword evidence="4 8" id="KW-0808">Transferase</keyword>
<evidence type="ECO:0000256" key="3">
    <source>
        <dbReference type="ARBA" id="ARBA00022490"/>
    </source>
</evidence>
<organism evidence="8">
    <name type="scientific">Clostridioides difficile</name>
    <name type="common">Peptoclostridium difficile</name>
    <dbReference type="NCBI Taxonomy" id="1496"/>
    <lineage>
        <taxon>Bacteria</taxon>
        <taxon>Bacillati</taxon>
        <taxon>Bacillota</taxon>
        <taxon>Clostridia</taxon>
        <taxon>Peptostreptococcales</taxon>
        <taxon>Peptostreptococcaceae</taxon>
        <taxon>Clostridioides</taxon>
    </lineage>
</organism>
<dbReference type="InterPro" id="IPR023865">
    <property type="entry name" value="Aliphatic_acid_kinase_CS"/>
</dbReference>
<dbReference type="EC" id="2.7.2.7" evidence="2"/>
<dbReference type="InterPro" id="IPR043129">
    <property type="entry name" value="ATPase_NBD"/>
</dbReference>
<protein>
    <recommendedName>
        <fullName evidence="2">butyrate kinase</fullName>
        <ecNumber evidence="2">2.7.2.7</ecNumber>
    </recommendedName>
</protein>
<dbReference type="PROSITE" id="PS01075">
    <property type="entry name" value="ACETATE_KINASE_1"/>
    <property type="match status" value="1"/>
</dbReference>
<proteinExistence type="inferred from homology"/>
<reference evidence="8" key="1">
    <citation type="submission" date="2018-06" db="EMBL/GenBank/DDBJ databases">
        <authorList>
            <consortium name="Pathogen Informatics"/>
            <person name="Doyle S."/>
        </authorList>
    </citation>
    <scope>NUCLEOTIDE SEQUENCE</scope>
    <source>
        <strain evidence="8">NCTC13307</strain>
    </source>
</reference>
<sequence>MSKIFKILTINPGSTSTKIAVFDNEDLVFEKTLRHSSEEIGKYEKVSDQFEFRKQVIEEALKEGGVKTSELDAVVGRRRTS</sequence>
<dbReference type="AlphaFoldDB" id="A0A381I3J9"/>
<keyword evidence="5" id="KW-0547">Nucleotide-binding</keyword>
<keyword evidence="3" id="KW-0963">Cytoplasm</keyword>
<keyword evidence="6 8" id="KW-0418">Kinase</keyword>
<dbReference type="GO" id="GO:0005524">
    <property type="term" value="F:ATP binding"/>
    <property type="evidence" value="ECO:0007669"/>
    <property type="project" value="UniProtKB-KW"/>
</dbReference>
<gene>
    <name evidence="8" type="primary">buk2_1</name>
    <name evidence="8" type="ORF">NCTC13307_00050</name>
</gene>
<evidence type="ECO:0000256" key="2">
    <source>
        <dbReference type="ARBA" id="ARBA00013069"/>
    </source>
</evidence>
<comment type="similarity">
    <text evidence="1">Belongs to the acetokinase family.</text>
</comment>
<evidence type="ECO:0000256" key="4">
    <source>
        <dbReference type="ARBA" id="ARBA00022679"/>
    </source>
</evidence>
<dbReference type="EMBL" id="UFWD01000001">
    <property type="protein sequence ID" value="SUY20238.1"/>
    <property type="molecule type" value="Genomic_DNA"/>
</dbReference>
<evidence type="ECO:0000256" key="5">
    <source>
        <dbReference type="ARBA" id="ARBA00022741"/>
    </source>
</evidence>
<keyword evidence="7" id="KW-0067">ATP-binding</keyword>
<dbReference type="GO" id="GO:0047761">
    <property type="term" value="F:butyrate kinase activity"/>
    <property type="evidence" value="ECO:0007669"/>
    <property type="project" value="UniProtKB-EC"/>
</dbReference>
<evidence type="ECO:0000256" key="7">
    <source>
        <dbReference type="ARBA" id="ARBA00022840"/>
    </source>
</evidence>
<name>A0A381I3J9_CLODI</name>
<accession>A0A381I3J9</accession>
<dbReference type="Gene3D" id="3.30.420.40">
    <property type="match status" value="1"/>
</dbReference>
<evidence type="ECO:0000256" key="1">
    <source>
        <dbReference type="ARBA" id="ARBA00008748"/>
    </source>
</evidence>
<evidence type="ECO:0000313" key="8">
    <source>
        <dbReference type="EMBL" id="SUY20238.1"/>
    </source>
</evidence>